<feature type="compositionally biased region" description="Gly residues" evidence="1">
    <location>
        <begin position="95"/>
        <end position="109"/>
    </location>
</feature>
<feature type="region of interest" description="Disordered" evidence="1">
    <location>
        <begin position="85"/>
        <end position="114"/>
    </location>
</feature>
<evidence type="ECO:0000256" key="1">
    <source>
        <dbReference type="SAM" id="MobiDB-lite"/>
    </source>
</evidence>
<dbReference type="AlphaFoldDB" id="A0A0D2KZT3"/>
<keyword evidence="3" id="KW-1185">Reference proteome</keyword>
<evidence type="ECO:0000313" key="3">
    <source>
        <dbReference type="Proteomes" id="UP000054498"/>
    </source>
</evidence>
<dbReference type="KEGG" id="mng:MNEG_7306"/>
<name>A0A0D2KZT3_9CHLO</name>
<protein>
    <submittedName>
        <fullName evidence="2">Uncharacterized protein</fullName>
    </submittedName>
</protein>
<evidence type="ECO:0000313" key="2">
    <source>
        <dbReference type="EMBL" id="KIZ00659.1"/>
    </source>
</evidence>
<organism evidence="2 3">
    <name type="scientific">Monoraphidium neglectum</name>
    <dbReference type="NCBI Taxonomy" id="145388"/>
    <lineage>
        <taxon>Eukaryota</taxon>
        <taxon>Viridiplantae</taxon>
        <taxon>Chlorophyta</taxon>
        <taxon>core chlorophytes</taxon>
        <taxon>Chlorophyceae</taxon>
        <taxon>CS clade</taxon>
        <taxon>Sphaeropleales</taxon>
        <taxon>Selenastraceae</taxon>
        <taxon>Monoraphidium</taxon>
    </lineage>
</organism>
<dbReference type="InterPro" id="IPR027417">
    <property type="entry name" value="P-loop_NTPase"/>
</dbReference>
<dbReference type="OrthoDB" id="289162at2759"/>
<dbReference type="Proteomes" id="UP000054498">
    <property type="component" value="Unassembled WGS sequence"/>
</dbReference>
<accession>A0A0D2KZT3</accession>
<sequence>MVLRLLSEGCAARLAHLCDAVLSLEPLADDSDVYRLVPDQASAIALLHVRRLPGNSLWRPRPVGEPLFVVRGSRRRGLALTAFEVDPDAAEGRENGGGGGGGSGTGGGKPAAAMLCAGPGGAGKALDF</sequence>
<reference evidence="2 3" key="1">
    <citation type="journal article" date="2013" name="BMC Genomics">
        <title>Reconstruction of the lipid metabolism for the microalga Monoraphidium neglectum from its genome sequence reveals characteristics suitable for biofuel production.</title>
        <authorList>
            <person name="Bogen C."/>
            <person name="Al-Dilaimi A."/>
            <person name="Albersmeier A."/>
            <person name="Wichmann J."/>
            <person name="Grundmann M."/>
            <person name="Rupp O."/>
            <person name="Lauersen K.J."/>
            <person name="Blifernez-Klassen O."/>
            <person name="Kalinowski J."/>
            <person name="Goesmann A."/>
            <person name="Mussgnug J.H."/>
            <person name="Kruse O."/>
        </authorList>
    </citation>
    <scope>NUCLEOTIDE SEQUENCE [LARGE SCALE GENOMIC DNA]</scope>
    <source>
        <strain evidence="2 3">SAG 48.87</strain>
    </source>
</reference>
<dbReference type="Gene3D" id="3.40.50.300">
    <property type="entry name" value="P-loop containing nucleotide triphosphate hydrolases"/>
    <property type="match status" value="1"/>
</dbReference>
<dbReference type="EMBL" id="KK101499">
    <property type="protein sequence ID" value="KIZ00659.1"/>
    <property type="molecule type" value="Genomic_DNA"/>
</dbReference>
<dbReference type="GeneID" id="25740182"/>
<gene>
    <name evidence="2" type="ORF">MNEG_7306</name>
</gene>
<dbReference type="RefSeq" id="XP_013899678.1">
    <property type="nucleotide sequence ID" value="XM_014044224.1"/>
</dbReference>
<dbReference type="STRING" id="145388.A0A0D2KZT3"/>
<proteinExistence type="predicted"/>